<keyword evidence="2" id="KW-1185">Reference proteome</keyword>
<reference evidence="1 2" key="1">
    <citation type="submission" date="2020-04" db="EMBL/GenBank/DDBJ databases">
        <authorList>
            <person name="De Canck E."/>
        </authorList>
    </citation>
    <scope>NUCLEOTIDE SEQUENCE [LARGE SCALE GENOMIC DNA]</scope>
    <source>
        <strain evidence="1 2">LMG 28138</strain>
    </source>
</reference>
<name>A0A6S7BFR5_9BURK</name>
<dbReference type="AlphaFoldDB" id="A0A6S7BFR5"/>
<protein>
    <submittedName>
        <fullName evidence="1">Uncharacterized protein</fullName>
    </submittedName>
</protein>
<evidence type="ECO:0000313" key="2">
    <source>
        <dbReference type="Proteomes" id="UP000494115"/>
    </source>
</evidence>
<dbReference type="Proteomes" id="UP000494115">
    <property type="component" value="Unassembled WGS sequence"/>
</dbReference>
<dbReference type="RefSeq" id="WP_175106879.1">
    <property type="nucleotide sequence ID" value="NZ_CADIKM010000028.1"/>
</dbReference>
<proteinExistence type="predicted"/>
<organism evidence="1 2">
    <name type="scientific">Pararobbsia alpina</name>
    <dbReference type="NCBI Taxonomy" id="621374"/>
    <lineage>
        <taxon>Bacteria</taxon>
        <taxon>Pseudomonadati</taxon>
        <taxon>Pseudomonadota</taxon>
        <taxon>Betaproteobacteria</taxon>
        <taxon>Burkholderiales</taxon>
        <taxon>Burkholderiaceae</taxon>
        <taxon>Pararobbsia</taxon>
    </lineage>
</organism>
<dbReference type="EMBL" id="CADIKM010000028">
    <property type="protein sequence ID" value="CAB3798015.1"/>
    <property type="molecule type" value="Genomic_DNA"/>
</dbReference>
<accession>A0A6S7BFR5</accession>
<gene>
    <name evidence="1" type="ORF">LMG28138_04360</name>
</gene>
<sequence length="100" mass="11406">MPVALYIDDNYHYQDTDYRSGPLNFDDLEAALAEARRIVDDFLAEARQPDRGAGELFTQFKMFGPDPWIVLPGDDSPTVPFSAWDYARERCRELCTGPSQ</sequence>
<evidence type="ECO:0000313" key="1">
    <source>
        <dbReference type="EMBL" id="CAB3798015.1"/>
    </source>
</evidence>